<keyword evidence="2" id="KW-1185">Reference proteome</keyword>
<evidence type="ECO:0000313" key="1">
    <source>
        <dbReference type="EMBL" id="KAG8094428.1"/>
    </source>
</evidence>
<sequence>MCTGPIGGNGTDPMTTRSLKHKRGRIVLYDDMTLIVMPLFTLVAASASTTITAHGIKASSLVAPTSPRGFLAGLASVCDTSRM</sequence>
<proteinExistence type="predicted"/>
<dbReference type="Proteomes" id="UP000729402">
    <property type="component" value="Unassembled WGS sequence"/>
</dbReference>
<accession>A0A8J5WW79</accession>
<reference evidence="1" key="1">
    <citation type="journal article" date="2021" name="bioRxiv">
        <title>Whole Genome Assembly and Annotation of Northern Wild Rice, Zizania palustris L., Supports a Whole Genome Duplication in the Zizania Genus.</title>
        <authorList>
            <person name="Haas M."/>
            <person name="Kono T."/>
            <person name="Macchietto M."/>
            <person name="Millas R."/>
            <person name="McGilp L."/>
            <person name="Shao M."/>
            <person name="Duquette J."/>
            <person name="Hirsch C.N."/>
            <person name="Kimball J."/>
        </authorList>
    </citation>
    <scope>NUCLEOTIDE SEQUENCE</scope>
    <source>
        <tissue evidence="1">Fresh leaf tissue</tissue>
    </source>
</reference>
<organism evidence="1 2">
    <name type="scientific">Zizania palustris</name>
    <name type="common">Northern wild rice</name>
    <dbReference type="NCBI Taxonomy" id="103762"/>
    <lineage>
        <taxon>Eukaryota</taxon>
        <taxon>Viridiplantae</taxon>
        <taxon>Streptophyta</taxon>
        <taxon>Embryophyta</taxon>
        <taxon>Tracheophyta</taxon>
        <taxon>Spermatophyta</taxon>
        <taxon>Magnoliopsida</taxon>
        <taxon>Liliopsida</taxon>
        <taxon>Poales</taxon>
        <taxon>Poaceae</taxon>
        <taxon>BOP clade</taxon>
        <taxon>Oryzoideae</taxon>
        <taxon>Oryzeae</taxon>
        <taxon>Zizaniinae</taxon>
        <taxon>Zizania</taxon>
    </lineage>
</organism>
<reference evidence="1" key="2">
    <citation type="submission" date="2021-02" db="EMBL/GenBank/DDBJ databases">
        <authorList>
            <person name="Kimball J.A."/>
            <person name="Haas M.W."/>
            <person name="Macchietto M."/>
            <person name="Kono T."/>
            <person name="Duquette J."/>
            <person name="Shao M."/>
        </authorList>
    </citation>
    <scope>NUCLEOTIDE SEQUENCE</scope>
    <source>
        <tissue evidence="1">Fresh leaf tissue</tissue>
    </source>
</reference>
<dbReference type="EMBL" id="JAAALK010000080">
    <property type="protein sequence ID" value="KAG8094428.1"/>
    <property type="molecule type" value="Genomic_DNA"/>
</dbReference>
<comment type="caution">
    <text evidence="1">The sequence shown here is derived from an EMBL/GenBank/DDBJ whole genome shotgun (WGS) entry which is preliminary data.</text>
</comment>
<protein>
    <submittedName>
        <fullName evidence="1">Uncharacterized protein</fullName>
    </submittedName>
</protein>
<evidence type="ECO:0000313" key="2">
    <source>
        <dbReference type="Proteomes" id="UP000729402"/>
    </source>
</evidence>
<name>A0A8J5WW79_ZIZPA</name>
<gene>
    <name evidence="1" type="ORF">GUJ93_ZPchr0012g20773</name>
</gene>
<dbReference type="AlphaFoldDB" id="A0A8J5WW79"/>